<dbReference type="PANTHER" id="PTHR33021">
    <property type="entry name" value="BLUE COPPER PROTEIN"/>
    <property type="match status" value="1"/>
</dbReference>
<dbReference type="Gene3D" id="2.60.40.420">
    <property type="entry name" value="Cupredoxins - blue copper proteins"/>
    <property type="match status" value="1"/>
</dbReference>
<dbReference type="GO" id="GO:0005886">
    <property type="term" value="C:plasma membrane"/>
    <property type="evidence" value="ECO:0007669"/>
    <property type="project" value="TreeGrafter"/>
</dbReference>
<dbReference type="OrthoDB" id="1933492at2759"/>
<evidence type="ECO:0000256" key="1">
    <source>
        <dbReference type="ARBA" id="ARBA00022723"/>
    </source>
</evidence>
<dbReference type="OMA" id="CGAVFEY"/>
<dbReference type="PROSITE" id="PS51485">
    <property type="entry name" value="PHYTOCYANIN"/>
    <property type="match status" value="1"/>
</dbReference>
<dbReference type="InterPro" id="IPR003245">
    <property type="entry name" value="Phytocyanin_dom"/>
</dbReference>
<gene>
    <name evidence="4" type="ORF">KP509_29G008700</name>
</gene>
<protein>
    <recommendedName>
        <fullName evidence="3">Phytocyanin domain-containing protein</fullName>
    </recommendedName>
</protein>
<reference evidence="4" key="1">
    <citation type="submission" date="2021-08" db="EMBL/GenBank/DDBJ databases">
        <title>WGS assembly of Ceratopteris richardii.</title>
        <authorList>
            <person name="Marchant D.B."/>
            <person name="Chen G."/>
            <person name="Jenkins J."/>
            <person name="Shu S."/>
            <person name="Leebens-Mack J."/>
            <person name="Grimwood J."/>
            <person name="Schmutz J."/>
            <person name="Soltis P."/>
            <person name="Soltis D."/>
            <person name="Chen Z.-H."/>
        </authorList>
    </citation>
    <scope>NUCLEOTIDE SEQUENCE</scope>
    <source>
        <strain evidence="4">Whitten #5841</strain>
        <tissue evidence="4">Leaf</tissue>
    </source>
</reference>
<accession>A0A8T2R5J4</accession>
<dbReference type="SUPFAM" id="SSF49503">
    <property type="entry name" value="Cupredoxins"/>
    <property type="match status" value="1"/>
</dbReference>
<dbReference type="Pfam" id="PF02298">
    <property type="entry name" value="Cu_bind_like"/>
    <property type="match status" value="1"/>
</dbReference>
<evidence type="ECO:0000256" key="2">
    <source>
        <dbReference type="ARBA" id="ARBA00023180"/>
    </source>
</evidence>
<evidence type="ECO:0000313" key="4">
    <source>
        <dbReference type="EMBL" id="KAH7291260.1"/>
    </source>
</evidence>
<dbReference type="GO" id="GO:0009055">
    <property type="term" value="F:electron transfer activity"/>
    <property type="evidence" value="ECO:0007669"/>
    <property type="project" value="InterPro"/>
</dbReference>
<dbReference type="InterPro" id="IPR008972">
    <property type="entry name" value="Cupredoxin"/>
</dbReference>
<dbReference type="FunFam" id="2.60.40.420:FF:000003">
    <property type="entry name" value="Blue copper"/>
    <property type="match status" value="1"/>
</dbReference>
<dbReference type="CDD" id="cd04216">
    <property type="entry name" value="Phytocyanin"/>
    <property type="match status" value="1"/>
</dbReference>
<dbReference type="Proteomes" id="UP000825935">
    <property type="component" value="Chromosome 29"/>
</dbReference>
<evidence type="ECO:0000313" key="5">
    <source>
        <dbReference type="Proteomes" id="UP000825935"/>
    </source>
</evidence>
<keyword evidence="2" id="KW-0325">Glycoprotein</keyword>
<sequence>MLLTFMMRSAESFSLCKLRSPLLLTLKKVLILTFLQTVAGTIGSSMKGKIFNVGGEAGWTLPSIGNVNYSEWAASQTFSVGDGLFFNYSREYHNVMVVTKAQYAGCDGKSPISTFDDGETLIKLDRPGSFFFLCGVPSHCADGQKMAVRVRRHAILPSSAPSPSTSSSPSASNSDHGEIVIPISITAPTHSPTIPPKSSDSSIASPLVISTALVTIFNLICSGAIYCSPVLKIRRTDLAGVNIIRKRDLKAMKDL</sequence>
<dbReference type="InterPro" id="IPR039391">
    <property type="entry name" value="Phytocyanin-like"/>
</dbReference>
<dbReference type="GO" id="GO:0046872">
    <property type="term" value="F:metal ion binding"/>
    <property type="evidence" value="ECO:0007669"/>
    <property type="project" value="UniProtKB-KW"/>
</dbReference>
<proteinExistence type="predicted"/>
<dbReference type="PANTHER" id="PTHR33021:SF339">
    <property type="entry name" value="OS07G0570600 PROTEIN"/>
    <property type="match status" value="1"/>
</dbReference>
<keyword evidence="5" id="KW-1185">Reference proteome</keyword>
<feature type="domain" description="Phytocyanin" evidence="3">
    <location>
        <begin position="49"/>
        <end position="152"/>
    </location>
</feature>
<dbReference type="EMBL" id="CM035434">
    <property type="protein sequence ID" value="KAH7291260.1"/>
    <property type="molecule type" value="Genomic_DNA"/>
</dbReference>
<evidence type="ECO:0000259" key="3">
    <source>
        <dbReference type="PROSITE" id="PS51485"/>
    </source>
</evidence>
<comment type="caution">
    <text evidence="4">The sequence shown here is derived from an EMBL/GenBank/DDBJ whole genome shotgun (WGS) entry which is preliminary data.</text>
</comment>
<keyword evidence="1" id="KW-0479">Metal-binding</keyword>
<organism evidence="4 5">
    <name type="scientific">Ceratopteris richardii</name>
    <name type="common">Triangle waterfern</name>
    <dbReference type="NCBI Taxonomy" id="49495"/>
    <lineage>
        <taxon>Eukaryota</taxon>
        <taxon>Viridiplantae</taxon>
        <taxon>Streptophyta</taxon>
        <taxon>Embryophyta</taxon>
        <taxon>Tracheophyta</taxon>
        <taxon>Polypodiopsida</taxon>
        <taxon>Polypodiidae</taxon>
        <taxon>Polypodiales</taxon>
        <taxon>Pteridineae</taxon>
        <taxon>Pteridaceae</taxon>
        <taxon>Parkerioideae</taxon>
        <taxon>Ceratopteris</taxon>
    </lineage>
</organism>
<dbReference type="AlphaFoldDB" id="A0A8T2R5J4"/>
<name>A0A8T2R5J4_CERRI</name>